<keyword evidence="9" id="KW-1185">Reference proteome</keyword>
<evidence type="ECO:0000256" key="3">
    <source>
        <dbReference type="ARBA" id="ARBA00044676"/>
    </source>
</evidence>
<evidence type="ECO:0000256" key="1">
    <source>
        <dbReference type="ARBA" id="ARBA00001968"/>
    </source>
</evidence>
<dbReference type="Pfam" id="PF08652">
    <property type="entry name" value="RAI1"/>
    <property type="match status" value="1"/>
</dbReference>
<feature type="non-terminal residue" evidence="8">
    <location>
        <position position="1"/>
    </location>
</feature>
<keyword evidence="6" id="KW-0479">Metal-binding</keyword>
<dbReference type="GO" id="GO:0000166">
    <property type="term" value="F:nucleotide binding"/>
    <property type="evidence" value="ECO:0007669"/>
    <property type="project" value="UniProtKB-KW"/>
</dbReference>
<comment type="cofactor">
    <cofactor evidence="1 6">
        <name>a divalent metal cation</name>
        <dbReference type="ChEBI" id="CHEBI:60240"/>
    </cofactor>
</comment>
<dbReference type="GO" id="GO:0110155">
    <property type="term" value="P:NAD-cap decapping"/>
    <property type="evidence" value="ECO:0007669"/>
    <property type="project" value="TreeGrafter"/>
</dbReference>
<comment type="caution">
    <text evidence="8">The sequence shown here is derived from an EMBL/GenBank/DDBJ whole genome shotgun (WGS) entry which is preliminary data.</text>
</comment>
<keyword evidence="6" id="KW-0540">Nuclease</keyword>
<evidence type="ECO:0000256" key="5">
    <source>
        <dbReference type="ARBA" id="ARBA00048124"/>
    </source>
</evidence>
<dbReference type="GO" id="GO:0005829">
    <property type="term" value="C:cytosol"/>
    <property type="evidence" value="ECO:0007669"/>
    <property type="project" value="TreeGrafter"/>
</dbReference>
<dbReference type="GO" id="GO:0000956">
    <property type="term" value="P:nuclear-transcribed mRNA catabolic process"/>
    <property type="evidence" value="ECO:0007669"/>
    <property type="project" value="TreeGrafter"/>
</dbReference>
<dbReference type="GO" id="GO:0046872">
    <property type="term" value="F:metal ion binding"/>
    <property type="evidence" value="ECO:0007669"/>
    <property type="project" value="UniProtKB-KW"/>
</dbReference>
<keyword evidence="8" id="KW-0255">Endonuclease</keyword>
<comment type="function">
    <text evidence="6">Decapping enzyme for NAD-capped RNAs: specifically hydrolyzes the nicotinamide adenine dinucleotide (NAD) cap from a subset of RNAs by removing the entire NAD moiety from the 5'-end of an NAD-capped RNA.</text>
</comment>
<dbReference type="GO" id="GO:0003723">
    <property type="term" value="F:RNA binding"/>
    <property type="evidence" value="ECO:0007669"/>
    <property type="project" value="UniProtKB-KW"/>
</dbReference>
<reference evidence="8" key="1">
    <citation type="submission" date="2022-07" db="EMBL/GenBank/DDBJ databases">
        <title>Phylogenomic reconstructions and comparative analyses of Kickxellomycotina fungi.</title>
        <authorList>
            <person name="Reynolds N.K."/>
            <person name="Stajich J.E."/>
            <person name="Barry K."/>
            <person name="Grigoriev I.V."/>
            <person name="Crous P."/>
            <person name="Smith M.E."/>
        </authorList>
    </citation>
    <scope>NUCLEOTIDE SEQUENCE</scope>
    <source>
        <strain evidence="8">BCRC 34381</strain>
    </source>
</reference>
<keyword evidence="6" id="KW-0547">Nucleotide-binding</keyword>
<gene>
    <name evidence="8" type="primary">RAI1</name>
    <name evidence="8" type="ORF">LPJ61_005120</name>
</gene>
<dbReference type="GO" id="GO:0034353">
    <property type="term" value="F:mRNA 5'-diphosphatase activity"/>
    <property type="evidence" value="ECO:0007669"/>
    <property type="project" value="TreeGrafter"/>
</dbReference>
<feature type="domain" description="RAI1-like" evidence="7">
    <location>
        <begin position="7"/>
        <end position="347"/>
    </location>
</feature>
<dbReference type="PANTHER" id="PTHR12395">
    <property type="entry name" value="DOM-3 RELATED"/>
    <property type="match status" value="1"/>
</dbReference>
<protein>
    <recommendedName>
        <fullName evidence="6">Decapping nuclease</fullName>
        <ecNumber evidence="6">3.6.1.-</ecNumber>
    </recommendedName>
</protein>
<keyword evidence="6" id="KW-0694">RNA-binding</keyword>
<keyword evidence="6" id="KW-0378">Hydrolase</keyword>
<dbReference type="PANTHER" id="PTHR12395:SF9">
    <property type="entry name" value="DECAPPING AND EXORIBONUCLEASE PROTEIN"/>
    <property type="match status" value="1"/>
</dbReference>
<dbReference type="EC" id="3.6.1.-" evidence="6"/>
<keyword evidence="6" id="KW-0539">Nucleus</keyword>
<dbReference type="OrthoDB" id="5853397at2759"/>
<dbReference type="InterPro" id="IPR013961">
    <property type="entry name" value="RAI1"/>
</dbReference>
<evidence type="ECO:0000256" key="2">
    <source>
        <dbReference type="ARBA" id="ARBA00006562"/>
    </source>
</evidence>
<evidence type="ECO:0000313" key="8">
    <source>
        <dbReference type="EMBL" id="KAJ1726535.1"/>
    </source>
</evidence>
<comment type="subcellular location">
    <subcellularLocation>
        <location evidence="6">Nucleus</location>
    </subcellularLocation>
</comment>
<evidence type="ECO:0000256" key="6">
    <source>
        <dbReference type="RuleBase" id="RU367113"/>
    </source>
</evidence>
<dbReference type="GO" id="GO:0005634">
    <property type="term" value="C:nucleus"/>
    <property type="evidence" value="ECO:0007669"/>
    <property type="project" value="UniProtKB-SubCell"/>
</dbReference>
<comment type="similarity">
    <text evidence="2 6">Belongs to the DXO/Dom3Z family.</text>
</comment>
<evidence type="ECO:0000256" key="4">
    <source>
        <dbReference type="ARBA" id="ARBA00044692"/>
    </source>
</evidence>
<dbReference type="Proteomes" id="UP001143981">
    <property type="component" value="Unassembled WGS sequence"/>
</dbReference>
<dbReference type="GO" id="GO:0004519">
    <property type="term" value="F:endonuclease activity"/>
    <property type="evidence" value="ECO:0007669"/>
    <property type="project" value="UniProtKB-KW"/>
</dbReference>
<sequence length="358" mass="40838">SYPLFSEPLELVSFSYDKDRKRVMDNRELKYYHPPGLDPPPCLFDGLERQVKRDMTKDEHIDGLLEALTHVLARPGAVAARKLQADFVTFRGTLTRFFITPYSLNDAWSINATRVGSTIYMEEDLTPERIAARESTDERHRRLEYSGYRFETLCVLDAAPESLAPQELAERLGTRADTAVNTNAEYCSVFRTQLGKHSIIAGAEVDCIDRAKPSEFPSRHYRELKTARLLDTARARSNFERFKLLRIWAQSFIAGIPAVTVGFRDDDGILRKTEDFKTLEIPNMVRNKNMWQAAVCMNFANCVLDLIKAHVREEGPETQYRIAYEPESCGVQVYFLGKRTSFLTPEYLAALAAQRSSS</sequence>
<dbReference type="AlphaFoldDB" id="A0A9W8CU25"/>
<evidence type="ECO:0000313" key="9">
    <source>
        <dbReference type="Proteomes" id="UP001143981"/>
    </source>
</evidence>
<name>A0A9W8CU25_9FUNG</name>
<proteinExistence type="inferred from homology"/>
<accession>A0A9W8CU25</accession>
<comment type="catalytic activity">
    <reaction evidence="3">
        <text>a 5'-end (N(7)-methyl 5'-triphosphoguanosine)-ribonucleoside-ribonucleotide in mRNA + H2O = a (N(7)-methyl 5'-triphosphoguanosine)-nucleoside + a 5'-end phospho-ribonucleoside in mRNA + H(+)</text>
        <dbReference type="Rhea" id="RHEA:66928"/>
        <dbReference type="Rhea" id="RHEA-COMP:15692"/>
        <dbReference type="Rhea" id="RHEA-COMP:17313"/>
        <dbReference type="ChEBI" id="CHEBI:15377"/>
        <dbReference type="ChEBI" id="CHEBI:15378"/>
        <dbReference type="ChEBI" id="CHEBI:138282"/>
        <dbReference type="ChEBI" id="CHEBI:172876"/>
        <dbReference type="ChEBI" id="CHEBI:172877"/>
    </reaction>
    <physiologicalReaction direction="left-to-right" evidence="3">
        <dbReference type="Rhea" id="RHEA:66929"/>
    </physiologicalReaction>
</comment>
<comment type="catalytic activity">
    <reaction evidence="4">
        <text>a 5'-end triphospho-ribonucleoside in mRNA + H2O = a 5'-end phospho-ribonucleoside in mRNA + diphosphate + H(+)</text>
        <dbReference type="Rhea" id="RHEA:78683"/>
        <dbReference type="Rhea" id="RHEA-COMP:15692"/>
        <dbReference type="Rhea" id="RHEA-COMP:17164"/>
        <dbReference type="ChEBI" id="CHEBI:15377"/>
        <dbReference type="ChEBI" id="CHEBI:15378"/>
        <dbReference type="ChEBI" id="CHEBI:33019"/>
        <dbReference type="ChEBI" id="CHEBI:138282"/>
        <dbReference type="ChEBI" id="CHEBI:167618"/>
    </reaction>
    <physiologicalReaction direction="left-to-right" evidence="4">
        <dbReference type="Rhea" id="RHEA:78684"/>
    </physiologicalReaction>
</comment>
<organism evidence="8 9">
    <name type="scientific">Coemansia biformis</name>
    <dbReference type="NCBI Taxonomy" id="1286918"/>
    <lineage>
        <taxon>Eukaryota</taxon>
        <taxon>Fungi</taxon>
        <taxon>Fungi incertae sedis</taxon>
        <taxon>Zoopagomycota</taxon>
        <taxon>Kickxellomycotina</taxon>
        <taxon>Kickxellomycetes</taxon>
        <taxon>Kickxellales</taxon>
        <taxon>Kickxellaceae</taxon>
        <taxon>Coemansia</taxon>
    </lineage>
</organism>
<dbReference type="InterPro" id="IPR039039">
    <property type="entry name" value="RAI1-like_fam"/>
</dbReference>
<evidence type="ECO:0000259" key="7">
    <source>
        <dbReference type="Pfam" id="PF08652"/>
    </source>
</evidence>
<comment type="catalytic activity">
    <reaction evidence="5">
        <text>a 5'-end NAD(+)-phospho-ribonucleoside in mRNA + H2O = a 5'-end phospho-ribonucleoside in mRNA + NAD(+) + H(+)</text>
        <dbReference type="Rhea" id="RHEA:60880"/>
        <dbReference type="Rhea" id="RHEA-COMP:15692"/>
        <dbReference type="Rhea" id="RHEA-COMP:15698"/>
        <dbReference type="ChEBI" id="CHEBI:15377"/>
        <dbReference type="ChEBI" id="CHEBI:15378"/>
        <dbReference type="ChEBI" id="CHEBI:57540"/>
        <dbReference type="ChEBI" id="CHEBI:138282"/>
        <dbReference type="ChEBI" id="CHEBI:144029"/>
    </reaction>
    <physiologicalReaction direction="left-to-right" evidence="5">
        <dbReference type="Rhea" id="RHEA:60881"/>
    </physiologicalReaction>
</comment>
<dbReference type="EMBL" id="JANBOI010001499">
    <property type="protein sequence ID" value="KAJ1726535.1"/>
    <property type="molecule type" value="Genomic_DNA"/>
</dbReference>